<evidence type="ECO:0000256" key="1">
    <source>
        <dbReference type="ARBA" id="ARBA00001941"/>
    </source>
</evidence>
<evidence type="ECO:0000256" key="10">
    <source>
        <dbReference type="ARBA" id="ARBA00048494"/>
    </source>
</evidence>
<dbReference type="InterPro" id="IPR050248">
    <property type="entry name" value="Polysacc_deacetylase_ArnD"/>
</dbReference>
<proteinExistence type="predicted"/>
<evidence type="ECO:0000313" key="15">
    <source>
        <dbReference type="Proteomes" id="UP000818624"/>
    </source>
</evidence>
<keyword evidence="8" id="KW-0624">Polysaccharide degradation</keyword>
<dbReference type="Pfam" id="PF01522">
    <property type="entry name" value="Polysacc_deac_1"/>
    <property type="match status" value="1"/>
</dbReference>
<name>A0ABY8EW78_MALFU</name>
<gene>
    <name evidence="14" type="ORF">GLX27_004497</name>
</gene>
<keyword evidence="15" id="KW-1185">Reference proteome</keyword>
<keyword evidence="4" id="KW-0146">Chitin degradation</keyword>
<dbReference type="EC" id="3.5.1.41" evidence="9"/>
<feature type="domain" description="NodB homology" evidence="13">
    <location>
        <begin position="174"/>
        <end position="369"/>
    </location>
</feature>
<organism evidence="14 15">
    <name type="scientific">Malassezia furfur</name>
    <name type="common">Pityriasis versicolor infection agent</name>
    <name type="synonym">Pityrosporum furfur</name>
    <dbReference type="NCBI Taxonomy" id="55194"/>
    <lineage>
        <taxon>Eukaryota</taxon>
        <taxon>Fungi</taxon>
        <taxon>Dikarya</taxon>
        <taxon>Basidiomycota</taxon>
        <taxon>Ustilaginomycotina</taxon>
        <taxon>Malasseziomycetes</taxon>
        <taxon>Malasseziales</taxon>
        <taxon>Malasseziaceae</taxon>
        <taxon>Malassezia</taxon>
    </lineage>
</organism>
<feature type="signal peptide" evidence="12">
    <location>
        <begin position="1"/>
        <end position="17"/>
    </location>
</feature>
<keyword evidence="6" id="KW-0170">Cobalt</keyword>
<evidence type="ECO:0000256" key="12">
    <source>
        <dbReference type="SAM" id="SignalP"/>
    </source>
</evidence>
<keyword evidence="7" id="KW-0449">Lipoprotein</keyword>
<dbReference type="InterPro" id="IPR002509">
    <property type="entry name" value="NODB_dom"/>
</dbReference>
<feature type="compositionally biased region" description="Polar residues" evidence="11">
    <location>
        <begin position="414"/>
        <end position="434"/>
    </location>
</feature>
<evidence type="ECO:0000256" key="7">
    <source>
        <dbReference type="ARBA" id="ARBA00023288"/>
    </source>
</evidence>
<comment type="cofactor">
    <cofactor evidence="1">
        <name>Co(2+)</name>
        <dbReference type="ChEBI" id="CHEBI:48828"/>
    </cofactor>
</comment>
<evidence type="ECO:0000313" key="14">
    <source>
        <dbReference type="EMBL" id="WFD49812.1"/>
    </source>
</evidence>
<keyword evidence="5" id="KW-0119">Carbohydrate metabolism</keyword>
<evidence type="ECO:0000256" key="11">
    <source>
        <dbReference type="SAM" id="MobiDB-lite"/>
    </source>
</evidence>
<comment type="catalytic activity">
    <reaction evidence="10">
        <text>[(1-&gt;4)-N-acetyl-beta-D-glucosaminyl](n) + n H2O = chitosan + n acetate</text>
        <dbReference type="Rhea" id="RHEA:10464"/>
        <dbReference type="Rhea" id="RHEA-COMP:9593"/>
        <dbReference type="Rhea" id="RHEA-COMP:9597"/>
        <dbReference type="ChEBI" id="CHEBI:15377"/>
        <dbReference type="ChEBI" id="CHEBI:17029"/>
        <dbReference type="ChEBI" id="CHEBI:30089"/>
        <dbReference type="ChEBI" id="CHEBI:57704"/>
        <dbReference type="EC" id="3.5.1.41"/>
    </reaction>
    <physiologicalReaction direction="left-to-right" evidence="10">
        <dbReference type="Rhea" id="RHEA:10465"/>
    </physiologicalReaction>
</comment>
<evidence type="ECO:0000256" key="9">
    <source>
        <dbReference type="ARBA" id="ARBA00024056"/>
    </source>
</evidence>
<feature type="region of interest" description="Disordered" evidence="11">
    <location>
        <begin position="414"/>
        <end position="495"/>
    </location>
</feature>
<dbReference type="CDD" id="cd10952">
    <property type="entry name" value="CE4_MrCDA_like"/>
    <property type="match status" value="1"/>
</dbReference>
<evidence type="ECO:0000256" key="4">
    <source>
        <dbReference type="ARBA" id="ARBA00023024"/>
    </source>
</evidence>
<evidence type="ECO:0000256" key="6">
    <source>
        <dbReference type="ARBA" id="ARBA00023285"/>
    </source>
</evidence>
<dbReference type="InterPro" id="IPR011330">
    <property type="entry name" value="Glyco_hydro/deAcase_b/a-brl"/>
</dbReference>
<keyword evidence="12" id="KW-0732">Signal</keyword>
<dbReference type="PROSITE" id="PS51677">
    <property type="entry name" value="NODB"/>
    <property type="match status" value="1"/>
</dbReference>
<protein>
    <recommendedName>
        <fullName evidence="9">chitin deacetylase</fullName>
        <ecNumber evidence="9">3.5.1.41</ecNumber>
    </recommendedName>
</protein>
<evidence type="ECO:0000256" key="8">
    <source>
        <dbReference type="ARBA" id="ARBA00023326"/>
    </source>
</evidence>
<dbReference type="SUPFAM" id="SSF88713">
    <property type="entry name" value="Glycoside hydrolase/deacetylase"/>
    <property type="match status" value="1"/>
</dbReference>
<evidence type="ECO:0000256" key="2">
    <source>
        <dbReference type="ARBA" id="ARBA00004609"/>
    </source>
</evidence>
<comment type="subcellular location">
    <subcellularLocation>
        <location evidence="2">Cell membrane</location>
        <topology evidence="2">Lipid-anchor</topology>
        <topology evidence="2">GPI-anchor</topology>
    </subcellularLocation>
</comment>
<feature type="compositionally biased region" description="Low complexity" evidence="11">
    <location>
        <begin position="435"/>
        <end position="484"/>
    </location>
</feature>
<dbReference type="Proteomes" id="UP000818624">
    <property type="component" value="Chromosome 6"/>
</dbReference>
<dbReference type="PANTHER" id="PTHR10587:SF98">
    <property type="entry name" value="CHITIN DEACETYLASE"/>
    <property type="match status" value="1"/>
</dbReference>
<keyword evidence="3" id="KW-0325">Glycoprotein</keyword>
<accession>A0ABY8EW78</accession>
<dbReference type="EMBL" id="CP046239">
    <property type="protein sequence ID" value="WFD49812.1"/>
    <property type="molecule type" value="Genomic_DNA"/>
</dbReference>
<dbReference type="PANTHER" id="PTHR10587">
    <property type="entry name" value="GLYCOSYL TRANSFERASE-RELATED"/>
    <property type="match status" value="1"/>
</dbReference>
<keyword evidence="3" id="KW-0336">GPI-anchor</keyword>
<keyword evidence="3" id="KW-0472">Membrane</keyword>
<evidence type="ECO:0000256" key="5">
    <source>
        <dbReference type="ARBA" id="ARBA00023277"/>
    </source>
</evidence>
<sequence length="518" mass="55423">MKLTSVVVSSTVVLASAFSVSAHVGRGFAVPEPDALLQARSGHAHGRRSRMMARANPSTNAEMAKIEDPSQECKPYGLSNSAELSKAYPKAGQIADIVVGDDDGGRLFEELLTSNVIPNIQPKQGVEDHMGISDQASNSYNMDEDPDCWWTATGCTTPKGNKIEEDITSCPEPRTWGLTFDDGPNCSHNAFYDYMQQNNLKATLFYIGTNVIDWPLQAQRGLTDGHDICVHTWSHHYMTTLTNAQVFSELYYTMRIIKDVTGVTPRCWRPPFGDVDNRVRAIASFLGLRTIIWDNDTDDWNVKPGGSESTQQIDQNYQNIIQQGNNGTTDDHGVIVLTHELTNSTMGEFIRQYPAIKKAYDHVVPLTACFNATSPYAEDKPTYTTFSDFVSGNINAQGLPDGNTMTVNVKSKMDVQSQKNQTSAGGFSPTSIKQAANGGSSSSGSSSSSSAAASSSSSSSGNSGNSGSSGSSASSGSDDSTSNSQNKGTEGHNGALSKTSVSLASLAASAALSFLLYL</sequence>
<feature type="chain" id="PRO_5046526774" description="chitin deacetylase" evidence="12">
    <location>
        <begin position="18"/>
        <end position="518"/>
    </location>
</feature>
<dbReference type="Gene3D" id="3.20.20.370">
    <property type="entry name" value="Glycoside hydrolase/deacetylase"/>
    <property type="match status" value="1"/>
</dbReference>
<reference evidence="14 15" key="1">
    <citation type="journal article" date="2020" name="Elife">
        <title>Loss of centromere function drives karyotype evolution in closely related Malassezia species.</title>
        <authorList>
            <person name="Sankaranarayanan S.R."/>
            <person name="Ianiri G."/>
            <person name="Coelho M.A."/>
            <person name="Reza M.H."/>
            <person name="Thimmappa B.C."/>
            <person name="Ganguly P."/>
            <person name="Vadnala R.N."/>
            <person name="Sun S."/>
            <person name="Siddharthan R."/>
            <person name="Tellgren-Roth C."/>
            <person name="Dawson T.L."/>
            <person name="Heitman J."/>
            <person name="Sanyal K."/>
        </authorList>
    </citation>
    <scope>NUCLEOTIDE SEQUENCE [LARGE SCALE GENOMIC DNA]</scope>
    <source>
        <strain evidence="14">CBS14141</strain>
    </source>
</reference>
<evidence type="ECO:0000256" key="3">
    <source>
        <dbReference type="ARBA" id="ARBA00022622"/>
    </source>
</evidence>
<evidence type="ECO:0000259" key="13">
    <source>
        <dbReference type="PROSITE" id="PS51677"/>
    </source>
</evidence>